<feature type="compositionally biased region" description="Basic and acidic residues" evidence="1">
    <location>
        <begin position="23"/>
        <end position="45"/>
    </location>
</feature>
<sequence>MGSNEPFGTSWADQWDYNPDPVPETKKNETGKYSKKIGEGVDKSKSAASTGVKKVKQGASVGFNWIKDKCHKTPQKN</sequence>
<accession>A0AAN8VBK5</accession>
<gene>
    <name evidence="2" type="ORF">RJ641_002923</name>
</gene>
<feature type="region of interest" description="Disordered" evidence="1">
    <location>
        <begin position="1"/>
        <end position="53"/>
    </location>
</feature>
<dbReference type="PANTHER" id="PTHR33386:SF5">
    <property type="entry name" value="OS02G0740600 PROTEIN"/>
    <property type="match status" value="1"/>
</dbReference>
<dbReference type="Proteomes" id="UP001370490">
    <property type="component" value="Unassembled WGS sequence"/>
</dbReference>
<keyword evidence="3" id="KW-1185">Reference proteome</keyword>
<evidence type="ECO:0000256" key="1">
    <source>
        <dbReference type="SAM" id="MobiDB-lite"/>
    </source>
</evidence>
<evidence type="ECO:0000313" key="2">
    <source>
        <dbReference type="EMBL" id="KAK6931130.1"/>
    </source>
</evidence>
<proteinExistence type="predicted"/>
<evidence type="ECO:0000313" key="3">
    <source>
        <dbReference type="Proteomes" id="UP001370490"/>
    </source>
</evidence>
<reference evidence="2 3" key="1">
    <citation type="submission" date="2023-12" db="EMBL/GenBank/DDBJ databases">
        <title>A high-quality genome assembly for Dillenia turbinata (Dilleniales).</title>
        <authorList>
            <person name="Chanderbali A."/>
        </authorList>
    </citation>
    <scope>NUCLEOTIDE SEQUENCE [LARGE SCALE GENOMIC DNA]</scope>
    <source>
        <strain evidence="2">LSX21</strain>
        <tissue evidence="2">Leaf</tissue>
    </source>
</reference>
<dbReference type="EMBL" id="JBAMMX010000011">
    <property type="protein sequence ID" value="KAK6931130.1"/>
    <property type="molecule type" value="Genomic_DNA"/>
</dbReference>
<protein>
    <submittedName>
        <fullName evidence="2">Uncharacterized protein</fullName>
    </submittedName>
</protein>
<name>A0AAN8VBK5_9MAGN</name>
<comment type="caution">
    <text evidence="2">The sequence shown here is derived from an EMBL/GenBank/DDBJ whole genome shotgun (WGS) entry which is preliminary data.</text>
</comment>
<organism evidence="2 3">
    <name type="scientific">Dillenia turbinata</name>
    <dbReference type="NCBI Taxonomy" id="194707"/>
    <lineage>
        <taxon>Eukaryota</taxon>
        <taxon>Viridiplantae</taxon>
        <taxon>Streptophyta</taxon>
        <taxon>Embryophyta</taxon>
        <taxon>Tracheophyta</taxon>
        <taxon>Spermatophyta</taxon>
        <taxon>Magnoliopsida</taxon>
        <taxon>eudicotyledons</taxon>
        <taxon>Gunneridae</taxon>
        <taxon>Pentapetalae</taxon>
        <taxon>Dilleniales</taxon>
        <taxon>Dilleniaceae</taxon>
        <taxon>Dillenia</taxon>
    </lineage>
</organism>
<dbReference type="AlphaFoldDB" id="A0AAN8VBK5"/>
<dbReference type="PANTHER" id="PTHR33386">
    <property type="entry name" value="OS02G0740600 PROTEIN"/>
    <property type="match status" value="1"/>
</dbReference>